<dbReference type="GO" id="GO:0005634">
    <property type="term" value="C:nucleus"/>
    <property type="evidence" value="ECO:0007669"/>
    <property type="project" value="UniProtKB-SubCell"/>
</dbReference>
<dbReference type="Pfam" id="PF00319">
    <property type="entry name" value="SRF-TF"/>
    <property type="match status" value="1"/>
</dbReference>
<comment type="caution">
    <text evidence="7">The sequence shown here is derived from an EMBL/GenBank/DDBJ whole genome shotgun (WGS) entry which is preliminary data.</text>
</comment>
<dbReference type="EMBL" id="JAQQAF010000005">
    <property type="protein sequence ID" value="KAJ8486311.1"/>
    <property type="molecule type" value="Genomic_DNA"/>
</dbReference>
<dbReference type="SUPFAM" id="SSF55455">
    <property type="entry name" value="SRF-like"/>
    <property type="match status" value="1"/>
</dbReference>
<dbReference type="GO" id="GO:0000978">
    <property type="term" value="F:RNA polymerase II cis-regulatory region sequence-specific DNA binding"/>
    <property type="evidence" value="ECO:0007669"/>
    <property type="project" value="TreeGrafter"/>
</dbReference>
<dbReference type="InterPro" id="IPR036879">
    <property type="entry name" value="TF_MADSbox_sf"/>
</dbReference>
<evidence type="ECO:0000256" key="4">
    <source>
        <dbReference type="ARBA" id="ARBA00023163"/>
    </source>
</evidence>
<protein>
    <recommendedName>
        <fullName evidence="6">MADS-box domain-containing protein</fullName>
    </recommendedName>
</protein>
<comment type="subcellular location">
    <subcellularLocation>
        <location evidence="1">Nucleus</location>
    </subcellularLocation>
</comment>
<evidence type="ECO:0000313" key="8">
    <source>
        <dbReference type="Proteomes" id="UP001222027"/>
    </source>
</evidence>
<keyword evidence="8" id="KW-1185">Reference proteome</keyword>
<evidence type="ECO:0000313" key="7">
    <source>
        <dbReference type="EMBL" id="KAJ8486311.1"/>
    </source>
</evidence>
<keyword evidence="4" id="KW-0804">Transcription</keyword>
<dbReference type="Proteomes" id="UP001222027">
    <property type="component" value="Unassembled WGS sequence"/>
</dbReference>
<dbReference type="SMART" id="SM00432">
    <property type="entry name" value="MADS"/>
    <property type="match status" value="1"/>
</dbReference>
<keyword evidence="2" id="KW-0805">Transcription regulation</keyword>
<accession>A0AAV8PG79</accession>
<reference evidence="7 8" key="1">
    <citation type="submission" date="2022-12" db="EMBL/GenBank/DDBJ databases">
        <title>Chromosome-scale assembly of the Ensete ventricosum genome.</title>
        <authorList>
            <person name="Dussert Y."/>
            <person name="Stocks J."/>
            <person name="Wendawek A."/>
            <person name="Woldeyes F."/>
            <person name="Nichols R.A."/>
            <person name="Borrell J.S."/>
        </authorList>
    </citation>
    <scope>NUCLEOTIDE SEQUENCE [LARGE SCALE GENOMIC DNA]</scope>
    <source>
        <strain evidence="8">cv. Maze</strain>
        <tissue evidence="7">Seeds</tissue>
    </source>
</reference>
<dbReference type="GO" id="GO:0000981">
    <property type="term" value="F:DNA-binding transcription factor activity, RNA polymerase II-specific"/>
    <property type="evidence" value="ECO:0007669"/>
    <property type="project" value="TreeGrafter"/>
</dbReference>
<dbReference type="Gene3D" id="3.40.1810.10">
    <property type="entry name" value="Transcription factor, MADS-box"/>
    <property type="match status" value="1"/>
</dbReference>
<gene>
    <name evidence="7" type="ORF">OPV22_018796</name>
</gene>
<name>A0AAV8PG79_ENSVE</name>
<dbReference type="PRINTS" id="PR00404">
    <property type="entry name" value="MADSDOMAIN"/>
</dbReference>
<dbReference type="AlphaFoldDB" id="A0AAV8PG79"/>
<dbReference type="PROSITE" id="PS50066">
    <property type="entry name" value="MADS_BOX_2"/>
    <property type="match status" value="1"/>
</dbReference>
<evidence type="ECO:0000259" key="6">
    <source>
        <dbReference type="PROSITE" id="PS50066"/>
    </source>
</evidence>
<keyword evidence="3" id="KW-0238">DNA-binding</keyword>
<evidence type="ECO:0000256" key="5">
    <source>
        <dbReference type="ARBA" id="ARBA00023242"/>
    </source>
</evidence>
<keyword evidence="5" id="KW-0539">Nucleus</keyword>
<dbReference type="PANTHER" id="PTHR11945">
    <property type="entry name" value="MADS BOX PROTEIN"/>
    <property type="match status" value="1"/>
</dbReference>
<sequence>MEPALAMASAVKSKRTSRGRQKIRIKKIENLERRAVTFSKRRKGLFAMAAELCACTGAHAAVVVFSSSGRPYACSYPSVDEVLRRYLVGQFRERAGLERMQEPAQMRALLLGEGDERAAELHRGAVLEELQRGVEEMEKLRWLVLAKADVGGATE</sequence>
<evidence type="ECO:0000256" key="3">
    <source>
        <dbReference type="ARBA" id="ARBA00023125"/>
    </source>
</evidence>
<dbReference type="PANTHER" id="PTHR11945:SF782">
    <property type="entry name" value="OS11G0229900 PROTEIN"/>
    <property type="match status" value="1"/>
</dbReference>
<organism evidence="7 8">
    <name type="scientific">Ensete ventricosum</name>
    <name type="common">Abyssinian banana</name>
    <name type="synonym">Musa ensete</name>
    <dbReference type="NCBI Taxonomy" id="4639"/>
    <lineage>
        <taxon>Eukaryota</taxon>
        <taxon>Viridiplantae</taxon>
        <taxon>Streptophyta</taxon>
        <taxon>Embryophyta</taxon>
        <taxon>Tracheophyta</taxon>
        <taxon>Spermatophyta</taxon>
        <taxon>Magnoliopsida</taxon>
        <taxon>Liliopsida</taxon>
        <taxon>Zingiberales</taxon>
        <taxon>Musaceae</taxon>
        <taxon>Ensete</taxon>
    </lineage>
</organism>
<evidence type="ECO:0000256" key="1">
    <source>
        <dbReference type="ARBA" id="ARBA00004123"/>
    </source>
</evidence>
<evidence type="ECO:0000256" key="2">
    <source>
        <dbReference type="ARBA" id="ARBA00023015"/>
    </source>
</evidence>
<dbReference type="InterPro" id="IPR002100">
    <property type="entry name" value="TF_MADSbox"/>
</dbReference>
<feature type="domain" description="MADS-box" evidence="6">
    <location>
        <begin position="18"/>
        <end position="78"/>
    </location>
</feature>
<proteinExistence type="predicted"/>
<dbReference type="GO" id="GO:0046983">
    <property type="term" value="F:protein dimerization activity"/>
    <property type="evidence" value="ECO:0007669"/>
    <property type="project" value="InterPro"/>
</dbReference>